<organism evidence="1 2">
    <name type="scientific">Platanthera zijinensis</name>
    <dbReference type="NCBI Taxonomy" id="2320716"/>
    <lineage>
        <taxon>Eukaryota</taxon>
        <taxon>Viridiplantae</taxon>
        <taxon>Streptophyta</taxon>
        <taxon>Embryophyta</taxon>
        <taxon>Tracheophyta</taxon>
        <taxon>Spermatophyta</taxon>
        <taxon>Magnoliopsida</taxon>
        <taxon>Liliopsida</taxon>
        <taxon>Asparagales</taxon>
        <taxon>Orchidaceae</taxon>
        <taxon>Orchidoideae</taxon>
        <taxon>Orchideae</taxon>
        <taxon>Orchidinae</taxon>
        <taxon>Platanthera</taxon>
    </lineage>
</organism>
<gene>
    <name evidence="1" type="ORF">KSP39_PZI020172</name>
</gene>
<dbReference type="Proteomes" id="UP001418222">
    <property type="component" value="Unassembled WGS sequence"/>
</dbReference>
<comment type="caution">
    <text evidence="1">The sequence shown here is derived from an EMBL/GenBank/DDBJ whole genome shotgun (WGS) entry which is preliminary data.</text>
</comment>
<proteinExistence type="predicted"/>
<evidence type="ECO:0000313" key="1">
    <source>
        <dbReference type="EMBL" id="KAK8921850.1"/>
    </source>
</evidence>
<dbReference type="AlphaFoldDB" id="A0AAP0FXH8"/>
<protein>
    <submittedName>
        <fullName evidence="1">Uncharacterized protein</fullName>
    </submittedName>
</protein>
<dbReference type="EMBL" id="JBBWWQ010000018">
    <property type="protein sequence ID" value="KAK8921850.1"/>
    <property type="molecule type" value="Genomic_DNA"/>
</dbReference>
<accession>A0AAP0FXH8</accession>
<keyword evidence="2" id="KW-1185">Reference proteome</keyword>
<reference evidence="1 2" key="1">
    <citation type="journal article" date="2022" name="Nat. Plants">
        <title>Genomes of leafy and leafless Platanthera orchids illuminate the evolution of mycoheterotrophy.</title>
        <authorList>
            <person name="Li M.H."/>
            <person name="Liu K.W."/>
            <person name="Li Z."/>
            <person name="Lu H.C."/>
            <person name="Ye Q.L."/>
            <person name="Zhang D."/>
            <person name="Wang J.Y."/>
            <person name="Li Y.F."/>
            <person name="Zhong Z.M."/>
            <person name="Liu X."/>
            <person name="Yu X."/>
            <person name="Liu D.K."/>
            <person name="Tu X.D."/>
            <person name="Liu B."/>
            <person name="Hao Y."/>
            <person name="Liao X.Y."/>
            <person name="Jiang Y.T."/>
            <person name="Sun W.H."/>
            <person name="Chen J."/>
            <person name="Chen Y.Q."/>
            <person name="Ai Y."/>
            <person name="Zhai J.W."/>
            <person name="Wu S.S."/>
            <person name="Zhou Z."/>
            <person name="Hsiao Y.Y."/>
            <person name="Wu W.L."/>
            <person name="Chen Y.Y."/>
            <person name="Lin Y.F."/>
            <person name="Hsu J.L."/>
            <person name="Li C.Y."/>
            <person name="Wang Z.W."/>
            <person name="Zhao X."/>
            <person name="Zhong W.Y."/>
            <person name="Ma X.K."/>
            <person name="Ma L."/>
            <person name="Huang J."/>
            <person name="Chen G.Z."/>
            <person name="Huang M.Z."/>
            <person name="Huang L."/>
            <person name="Peng D.H."/>
            <person name="Luo Y.B."/>
            <person name="Zou S.Q."/>
            <person name="Chen S.P."/>
            <person name="Lan S."/>
            <person name="Tsai W.C."/>
            <person name="Van de Peer Y."/>
            <person name="Liu Z.J."/>
        </authorList>
    </citation>
    <scope>NUCLEOTIDE SEQUENCE [LARGE SCALE GENOMIC DNA]</scope>
    <source>
        <strain evidence="1">Lor287</strain>
    </source>
</reference>
<sequence>MSYEDFVYFILAEEDKSSEPNLDYCIASVICFFVRCLEFLQIGYHQNFVNIVNIK</sequence>
<evidence type="ECO:0000313" key="2">
    <source>
        <dbReference type="Proteomes" id="UP001418222"/>
    </source>
</evidence>
<name>A0AAP0FXH8_9ASPA</name>